<comment type="caution">
    <text evidence="1">The sequence shown here is derived from an EMBL/GenBank/DDBJ whole genome shotgun (WGS) entry which is preliminary data.</text>
</comment>
<dbReference type="Proteomes" id="UP000238882">
    <property type="component" value="Unassembled WGS sequence"/>
</dbReference>
<reference evidence="1 2" key="1">
    <citation type="submission" date="2016-12" db="EMBL/GenBank/DDBJ databases">
        <title>Trade-off between light-utilization and light-protection in marine flavobacteria.</title>
        <authorList>
            <person name="Kumagai Y."/>
            <person name="Yoshizawa S."/>
            <person name="Kogure K."/>
            <person name="Iwasaki W."/>
        </authorList>
    </citation>
    <scope>NUCLEOTIDE SEQUENCE [LARGE SCALE GENOMIC DNA]</scope>
    <source>
        <strain evidence="1 2">NBRC 108759</strain>
    </source>
</reference>
<proteinExistence type="predicted"/>
<evidence type="ECO:0000313" key="2">
    <source>
        <dbReference type="Proteomes" id="UP000238882"/>
    </source>
</evidence>
<dbReference type="EMBL" id="MSCN01000001">
    <property type="protein sequence ID" value="PQJ78363.1"/>
    <property type="molecule type" value="Genomic_DNA"/>
</dbReference>
<organism evidence="1 2">
    <name type="scientific">Polaribacter porphyrae</name>
    <dbReference type="NCBI Taxonomy" id="1137780"/>
    <lineage>
        <taxon>Bacteria</taxon>
        <taxon>Pseudomonadati</taxon>
        <taxon>Bacteroidota</taxon>
        <taxon>Flavobacteriia</taxon>
        <taxon>Flavobacteriales</taxon>
        <taxon>Flavobacteriaceae</taxon>
    </lineage>
</organism>
<sequence length="138" mass="15169">MNKKKIIVVLLILGMLGGVVGYKMYNKPHVNVNDTKADFSVNANAFLNEFSTDETKANTKYLEKIVSVKGIISSIKVENNKGIISLKTDDDFGSIQCHLSDEATKSINNLKEGQNITVKGICTGYLMDVILVKSEIIN</sequence>
<keyword evidence="2" id="KW-1185">Reference proteome</keyword>
<dbReference type="OrthoDB" id="673558at2"/>
<accession>A0A2S7WLB4</accession>
<dbReference type="Pfam" id="PF12869">
    <property type="entry name" value="tRNA_anti-like"/>
    <property type="match status" value="1"/>
</dbReference>
<evidence type="ECO:0000313" key="1">
    <source>
        <dbReference type="EMBL" id="PQJ78363.1"/>
    </source>
</evidence>
<name>A0A2S7WLB4_9FLAO</name>
<protein>
    <recommendedName>
        <fullName evidence="3">tRNA_anti-like</fullName>
    </recommendedName>
</protein>
<dbReference type="InterPro" id="IPR024422">
    <property type="entry name" value="Protein_unknown_function_OB"/>
</dbReference>
<gene>
    <name evidence="1" type="ORF">BTO18_03780</name>
</gene>
<evidence type="ECO:0008006" key="3">
    <source>
        <dbReference type="Google" id="ProtNLM"/>
    </source>
</evidence>
<dbReference type="AlphaFoldDB" id="A0A2S7WLB4"/>
<dbReference type="RefSeq" id="WP_105014947.1">
    <property type="nucleotide sequence ID" value="NZ_MSCN01000001.1"/>
</dbReference>